<name>A0ACB8ZSC9_CICIN</name>
<reference evidence="1 2" key="2">
    <citation type="journal article" date="2022" name="Mol. Ecol. Resour.">
        <title>The genomes of chicory, endive, great burdock and yacon provide insights into Asteraceae paleo-polyploidization history and plant inulin production.</title>
        <authorList>
            <person name="Fan W."/>
            <person name="Wang S."/>
            <person name="Wang H."/>
            <person name="Wang A."/>
            <person name="Jiang F."/>
            <person name="Liu H."/>
            <person name="Zhao H."/>
            <person name="Xu D."/>
            <person name="Zhang Y."/>
        </authorList>
    </citation>
    <scope>NUCLEOTIDE SEQUENCE [LARGE SCALE GENOMIC DNA]</scope>
    <source>
        <strain evidence="2">cv. Punajuju</strain>
        <tissue evidence="1">Leaves</tissue>
    </source>
</reference>
<protein>
    <submittedName>
        <fullName evidence="1">Uncharacterized protein</fullName>
    </submittedName>
</protein>
<evidence type="ECO:0000313" key="1">
    <source>
        <dbReference type="EMBL" id="KAI3700224.1"/>
    </source>
</evidence>
<dbReference type="EMBL" id="CM042016">
    <property type="protein sequence ID" value="KAI3700224.1"/>
    <property type="molecule type" value="Genomic_DNA"/>
</dbReference>
<organism evidence="1 2">
    <name type="scientific">Cichorium intybus</name>
    <name type="common">Chicory</name>
    <dbReference type="NCBI Taxonomy" id="13427"/>
    <lineage>
        <taxon>Eukaryota</taxon>
        <taxon>Viridiplantae</taxon>
        <taxon>Streptophyta</taxon>
        <taxon>Embryophyta</taxon>
        <taxon>Tracheophyta</taxon>
        <taxon>Spermatophyta</taxon>
        <taxon>Magnoliopsida</taxon>
        <taxon>eudicotyledons</taxon>
        <taxon>Gunneridae</taxon>
        <taxon>Pentapetalae</taxon>
        <taxon>asterids</taxon>
        <taxon>campanulids</taxon>
        <taxon>Asterales</taxon>
        <taxon>Asteraceae</taxon>
        <taxon>Cichorioideae</taxon>
        <taxon>Cichorieae</taxon>
        <taxon>Cichoriinae</taxon>
        <taxon>Cichorium</taxon>
    </lineage>
</organism>
<proteinExistence type="predicted"/>
<dbReference type="Proteomes" id="UP001055811">
    <property type="component" value="Linkage Group LG08"/>
</dbReference>
<reference evidence="2" key="1">
    <citation type="journal article" date="2022" name="Mol. Ecol. Resour.">
        <title>The genomes of chicory, endive, great burdock and yacon provide insights into Asteraceae palaeo-polyploidization history and plant inulin production.</title>
        <authorList>
            <person name="Fan W."/>
            <person name="Wang S."/>
            <person name="Wang H."/>
            <person name="Wang A."/>
            <person name="Jiang F."/>
            <person name="Liu H."/>
            <person name="Zhao H."/>
            <person name="Xu D."/>
            <person name="Zhang Y."/>
        </authorList>
    </citation>
    <scope>NUCLEOTIDE SEQUENCE [LARGE SCALE GENOMIC DNA]</scope>
    <source>
        <strain evidence="2">cv. Punajuju</strain>
    </source>
</reference>
<accession>A0ACB8ZSC9</accession>
<comment type="caution">
    <text evidence="1">The sequence shown here is derived from an EMBL/GenBank/DDBJ whole genome shotgun (WGS) entry which is preliminary data.</text>
</comment>
<keyword evidence="2" id="KW-1185">Reference proteome</keyword>
<sequence length="158" mass="17774">MEDGDFMVILCPKQPRTLSIYIDPSILFDSPKPTTQLMLSRSKYELVFHYEFLVLAWLEHAVHGRGRNVDSLDETYFGVHEELLYARKTKSVEGAQWTVIVTTIAIEMLKSGMVEVVVCIQSDPDDILSPIPVLARTPEEAASVKRLVFCGVGCQVQD</sequence>
<gene>
    <name evidence="1" type="ORF">L2E82_44845</name>
</gene>
<evidence type="ECO:0000313" key="2">
    <source>
        <dbReference type="Proteomes" id="UP001055811"/>
    </source>
</evidence>